<protein>
    <submittedName>
        <fullName evidence="1">Uncharacterized protein</fullName>
    </submittedName>
</protein>
<organism evidence="1">
    <name type="scientific">Pararge aegeria</name>
    <name type="common">speckled wood butterfly</name>
    <dbReference type="NCBI Taxonomy" id="116150"/>
    <lineage>
        <taxon>Eukaryota</taxon>
        <taxon>Metazoa</taxon>
        <taxon>Ecdysozoa</taxon>
        <taxon>Arthropoda</taxon>
        <taxon>Hexapoda</taxon>
        <taxon>Insecta</taxon>
        <taxon>Pterygota</taxon>
        <taxon>Neoptera</taxon>
        <taxon>Endopterygota</taxon>
        <taxon>Lepidoptera</taxon>
        <taxon>Glossata</taxon>
        <taxon>Ditrysia</taxon>
        <taxon>Papilionoidea</taxon>
        <taxon>Nymphalidae</taxon>
        <taxon>Satyrinae</taxon>
        <taxon>Satyrini</taxon>
        <taxon>Parargina</taxon>
        <taxon>Pararge</taxon>
    </lineage>
</organism>
<evidence type="ECO:0000313" key="1">
    <source>
        <dbReference type="EMBL" id="JAA81099.1"/>
    </source>
</evidence>
<dbReference type="AlphaFoldDB" id="S4NVP4"/>
<name>S4NVP4_9NEOP</name>
<reference evidence="1" key="2">
    <citation type="submission" date="2013-05" db="EMBL/GenBank/DDBJ databases">
        <authorList>
            <person name="Carter J.-M."/>
            <person name="Baker S.C."/>
            <person name="Pink R."/>
            <person name="Carter D.R.F."/>
            <person name="Collins A."/>
            <person name="Tomlin J."/>
            <person name="Gibbs M."/>
            <person name="Breuker C.J."/>
        </authorList>
    </citation>
    <scope>NUCLEOTIDE SEQUENCE</scope>
    <source>
        <tissue evidence="1">Ovary</tissue>
    </source>
</reference>
<sequence>FRVANPELVFLLYKVLAQCLEDPFFLMFKYFHTQKRLLDCEQAKLVLRLQIICTFLPTNILTYLQDT</sequence>
<reference evidence="1" key="1">
    <citation type="journal article" date="2013" name="BMC Genomics">
        <title>Unscrambling butterfly oogenesis.</title>
        <authorList>
            <person name="Carter J.M."/>
            <person name="Baker S.C."/>
            <person name="Pink R."/>
            <person name="Carter D.R."/>
            <person name="Collins A."/>
            <person name="Tomlin J."/>
            <person name="Gibbs M."/>
            <person name="Breuker C.J."/>
        </authorList>
    </citation>
    <scope>NUCLEOTIDE SEQUENCE</scope>
    <source>
        <tissue evidence="1">Ovary</tissue>
    </source>
</reference>
<accession>S4NVP4</accession>
<feature type="non-terminal residue" evidence="1">
    <location>
        <position position="1"/>
    </location>
</feature>
<dbReference type="EMBL" id="GAIX01011461">
    <property type="protein sequence ID" value="JAA81099.1"/>
    <property type="molecule type" value="Transcribed_RNA"/>
</dbReference>
<proteinExistence type="predicted"/>